<comment type="function">
    <text evidence="6">Responsible for synthesis of pseudouridine from uracil.</text>
</comment>
<gene>
    <name evidence="8" type="ORF">CLV48_108167</name>
</gene>
<proteinExistence type="inferred from homology"/>
<dbReference type="Gene3D" id="3.30.2350.10">
    <property type="entry name" value="Pseudouridine synthase"/>
    <property type="match status" value="1"/>
</dbReference>
<dbReference type="Gene3D" id="3.10.290.10">
    <property type="entry name" value="RNA-binding S4 domain"/>
    <property type="match status" value="1"/>
</dbReference>
<dbReference type="SMART" id="SM00363">
    <property type="entry name" value="S4"/>
    <property type="match status" value="1"/>
</dbReference>
<dbReference type="InterPro" id="IPR006224">
    <property type="entry name" value="PsdUridine_synth_RluA-like_CS"/>
</dbReference>
<dbReference type="SUPFAM" id="SSF55120">
    <property type="entry name" value="Pseudouridine synthase"/>
    <property type="match status" value="1"/>
</dbReference>
<comment type="caution">
    <text evidence="8">The sequence shown here is derived from an EMBL/GenBank/DDBJ whole genome shotgun (WGS) entry which is preliminary data.</text>
</comment>
<dbReference type="FunFam" id="3.10.290.10:FF:000016">
    <property type="entry name" value="Pseudouridine synthase"/>
    <property type="match status" value="1"/>
</dbReference>
<reference evidence="8 9" key="1">
    <citation type="submission" date="2018-03" db="EMBL/GenBank/DDBJ databases">
        <title>Genomic Encyclopedia of Archaeal and Bacterial Type Strains, Phase II (KMG-II): from individual species to whole genera.</title>
        <authorList>
            <person name="Goeker M."/>
        </authorList>
    </citation>
    <scope>NUCLEOTIDE SEQUENCE [LARGE SCALE GENOMIC DNA]</scope>
    <source>
        <strain evidence="8 9">DSM 28057</strain>
    </source>
</reference>
<dbReference type="CDD" id="cd00165">
    <property type="entry name" value="S4"/>
    <property type="match status" value="1"/>
</dbReference>
<dbReference type="NCBIfam" id="TIGR00005">
    <property type="entry name" value="rluA_subfam"/>
    <property type="match status" value="1"/>
</dbReference>
<name>A0A2P8E0X4_9BACT</name>
<dbReference type="InterPro" id="IPR002942">
    <property type="entry name" value="S4_RNA-bd"/>
</dbReference>
<evidence type="ECO:0000313" key="9">
    <source>
        <dbReference type="Proteomes" id="UP000240708"/>
    </source>
</evidence>
<dbReference type="InterPro" id="IPR050188">
    <property type="entry name" value="RluA_PseudoU_synthase"/>
</dbReference>
<dbReference type="Pfam" id="PF00849">
    <property type="entry name" value="PseudoU_synth_2"/>
    <property type="match status" value="1"/>
</dbReference>
<dbReference type="InterPro" id="IPR006145">
    <property type="entry name" value="PsdUridine_synth_RsuA/RluA"/>
</dbReference>
<dbReference type="RefSeq" id="WP_106568056.1">
    <property type="nucleotide sequence ID" value="NZ_JAUVYL010000010.1"/>
</dbReference>
<dbReference type="PANTHER" id="PTHR21600">
    <property type="entry name" value="MITOCHONDRIAL RNA PSEUDOURIDINE SYNTHASE"/>
    <property type="match status" value="1"/>
</dbReference>
<keyword evidence="3 6" id="KW-0413">Isomerase</keyword>
<dbReference type="AlphaFoldDB" id="A0A2P8E0X4"/>
<sequence length="347" mass="39456">MAKDFENENLDEEEELELFEHFSFVVDKGQSLTRIDKFLTDKVANATRNKVQNAIDAGNVLVNGKPTKSNYKVKPLDEIKVLLEKPPRDTEVLPEKIPLDIVFEDEHLLVVNKPAGMVVHPAHGNWTGTLVNGLVYYFNQLPTLPGNTGRPGLVHRIDKDTSGLLVIAKSEVAMTDLANQFFHHHIDRTYLALVWGEPKEDEGTISAHVGRSAKDRKVMDAFPDGSQGKHAVTHWKVLKRLRYVSLIQCNLETGRTHQIRAHMKFLGNPLFNDAMYGGDKIRKGTQFSKYKTFVQNCFELMPRQALHAMSLGFIHPVTKKKMYFEAALPRDFASVLEKWEKYVTFES</sequence>
<dbReference type="PROSITE" id="PS50889">
    <property type="entry name" value="S4"/>
    <property type="match status" value="1"/>
</dbReference>
<comment type="catalytic activity">
    <reaction evidence="6">
        <text>a uridine in RNA = a pseudouridine in RNA</text>
        <dbReference type="Rhea" id="RHEA:48348"/>
        <dbReference type="Rhea" id="RHEA-COMP:12068"/>
        <dbReference type="Rhea" id="RHEA-COMP:12069"/>
        <dbReference type="ChEBI" id="CHEBI:65314"/>
        <dbReference type="ChEBI" id="CHEBI:65315"/>
    </reaction>
</comment>
<dbReference type="InterPro" id="IPR020103">
    <property type="entry name" value="PsdUridine_synth_cat_dom_sf"/>
</dbReference>
<evidence type="ECO:0000256" key="6">
    <source>
        <dbReference type="RuleBase" id="RU362028"/>
    </source>
</evidence>
<evidence type="ECO:0000313" key="8">
    <source>
        <dbReference type="EMBL" id="PSL03057.1"/>
    </source>
</evidence>
<keyword evidence="2 5" id="KW-0694">RNA-binding</keyword>
<dbReference type="SUPFAM" id="SSF55174">
    <property type="entry name" value="Alpha-L RNA-binding motif"/>
    <property type="match status" value="1"/>
</dbReference>
<dbReference type="Proteomes" id="UP000240708">
    <property type="component" value="Unassembled WGS sequence"/>
</dbReference>
<dbReference type="InterPro" id="IPR006225">
    <property type="entry name" value="PsdUridine_synth_RluC/D"/>
</dbReference>
<dbReference type="PANTHER" id="PTHR21600:SF44">
    <property type="entry name" value="RIBOSOMAL LARGE SUBUNIT PSEUDOURIDINE SYNTHASE D"/>
    <property type="match status" value="1"/>
</dbReference>
<evidence type="ECO:0000256" key="3">
    <source>
        <dbReference type="ARBA" id="ARBA00023235"/>
    </source>
</evidence>
<comment type="similarity">
    <text evidence="1 6">Belongs to the pseudouridine synthase RluA family.</text>
</comment>
<dbReference type="PROSITE" id="PS01129">
    <property type="entry name" value="PSI_RLU"/>
    <property type="match status" value="1"/>
</dbReference>
<feature type="active site" evidence="4">
    <location>
        <position position="158"/>
    </location>
</feature>
<keyword evidence="9" id="KW-1185">Reference proteome</keyword>
<dbReference type="EMBL" id="PYGF01000008">
    <property type="protein sequence ID" value="PSL03057.1"/>
    <property type="molecule type" value="Genomic_DNA"/>
</dbReference>
<evidence type="ECO:0000256" key="4">
    <source>
        <dbReference type="PIRSR" id="PIRSR606225-1"/>
    </source>
</evidence>
<dbReference type="OrthoDB" id="835205at2"/>
<evidence type="ECO:0000256" key="5">
    <source>
        <dbReference type="PROSITE-ProRule" id="PRU00182"/>
    </source>
</evidence>
<dbReference type="GO" id="GO:0000455">
    <property type="term" value="P:enzyme-directed rRNA pseudouridine synthesis"/>
    <property type="evidence" value="ECO:0007669"/>
    <property type="project" value="TreeGrafter"/>
</dbReference>
<dbReference type="InterPro" id="IPR036986">
    <property type="entry name" value="S4_RNA-bd_sf"/>
</dbReference>
<dbReference type="CDD" id="cd02869">
    <property type="entry name" value="PseudoU_synth_RluA_like"/>
    <property type="match status" value="1"/>
</dbReference>
<organism evidence="8 9">
    <name type="scientific">Cecembia rubra</name>
    <dbReference type="NCBI Taxonomy" id="1485585"/>
    <lineage>
        <taxon>Bacteria</taxon>
        <taxon>Pseudomonadati</taxon>
        <taxon>Bacteroidota</taxon>
        <taxon>Cytophagia</taxon>
        <taxon>Cytophagales</taxon>
        <taxon>Cyclobacteriaceae</taxon>
        <taxon>Cecembia</taxon>
    </lineage>
</organism>
<feature type="domain" description="RNA-binding S4" evidence="7">
    <location>
        <begin position="33"/>
        <end position="98"/>
    </location>
</feature>
<evidence type="ECO:0000256" key="2">
    <source>
        <dbReference type="ARBA" id="ARBA00022884"/>
    </source>
</evidence>
<dbReference type="GO" id="GO:0120159">
    <property type="term" value="F:rRNA pseudouridine synthase activity"/>
    <property type="evidence" value="ECO:0007669"/>
    <property type="project" value="UniProtKB-ARBA"/>
</dbReference>
<dbReference type="GO" id="GO:0003723">
    <property type="term" value="F:RNA binding"/>
    <property type="evidence" value="ECO:0007669"/>
    <property type="project" value="UniProtKB-KW"/>
</dbReference>
<evidence type="ECO:0000256" key="1">
    <source>
        <dbReference type="ARBA" id="ARBA00010876"/>
    </source>
</evidence>
<dbReference type="FunFam" id="3.30.2350.10:FF:000006">
    <property type="entry name" value="Pseudouridine synthase"/>
    <property type="match status" value="1"/>
</dbReference>
<dbReference type="Pfam" id="PF01479">
    <property type="entry name" value="S4"/>
    <property type="match status" value="1"/>
</dbReference>
<evidence type="ECO:0000259" key="7">
    <source>
        <dbReference type="SMART" id="SM00363"/>
    </source>
</evidence>
<protein>
    <recommendedName>
        <fullName evidence="6">Pseudouridine synthase</fullName>
        <ecNumber evidence="6">5.4.99.-</ecNumber>
    </recommendedName>
</protein>
<accession>A0A2P8E0X4</accession>
<dbReference type="EC" id="5.4.99.-" evidence="6"/>